<feature type="region of interest" description="Disordered" evidence="5">
    <location>
        <begin position="58"/>
        <end position="85"/>
    </location>
</feature>
<keyword evidence="3" id="KW-1133">Transmembrane helix</keyword>
<reference evidence="6 7" key="1">
    <citation type="journal article" date="2016" name="DNA Res.">
        <title>Genome sequence of Aspergillus luchuensis NBRC 4314.</title>
        <authorList>
            <person name="Yamada O."/>
            <person name="Machida M."/>
            <person name="Hosoyama A."/>
            <person name="Goto M."/>
            <person name="Takahashi T."/>
            <person name="Futagami T."/>
            <person name="Yamagata Y."/>
            <person name="Takeuchi M."/>
            <person name="Kobayashi T."/>
            <person name="Koike H."/>
            <person name="Abe K."/>
            <person name="Asai K."/>
            <person name="Arita M."/>
            <person name="Fujita N."/>
            <person name="Fukuda K."/>
            <person name="Higa K."/>
            <person name="Horikawa H."/>
            <person name="Ishikawa T."/>
            <person name="Jinno K."/>
            <person name="Kato Y."/>
            <person name="Kirimura K."/>
            <person name="Mizutani O."/>
            <person name="Nakasone K."/>
            <person name="Sano M."/>
            <person name="Shiraishi Y."/>
            <person name="Tsukahara M."/>
            <person name="Gomi K."/>
        </authorList>
    </citation>
    <scope>NUCLEOTIDE SEQUENCE [LARGE SCALE GENOMIC DNA]</scope>
    <source>
        <strain evidence="6 7">RIB 2604</strain>
    </source>
</reference>
<comment type="caution">
    <text evidence="6">The sequence shown here is derived from an EMBL/GenBank/DDBJ whole genome shotgun (WGS) entry which is preliminary data.</text>
</comment>
<dbReference type="Proteomes" id="UP000075230">
    <property type="component" value="Unassembled WGS sequence"/>
</dbReference>
<accession>A0A146G279</accession>
<evidence type="ECO:0000256" key="5">
    <source>
        <dbReference type="SAM" id="MobiDB-lite"/>
    </source>
</evidence>
<evidence type="ECO:0000256" key="4">
    <source>
        <dbReference type="ARBA" id="ARBA00023136"/>
    </source>
</evidence>
<evidence type="ECO:0000256" key="2">
    <source>
        <dbReference type="ARBA" id="ARBA00022692"/>
    </source>
</evidence>
<keyword evidence="6" id="KW-0813">Transport</keyword>
<dbReference type="EMBL" id="BCWF01000037">
    <property type="protein sequence ID" value="GAT31013.1"/>
    <property type="molecule type" value="Genomic_DNA"/>
</dbReference>
<organism evidence="6 7">
    <name type="scientific">Aspergillus kawachii</name>
    <name type="common">White koji mold</name>
    <name type="synonym">Aspergillus awamori var. kawachi</name>
    <dbReference type="NCBI Taxonomy" id="1069201"/>
    <lineage>
        <taxon>Eukaryota</taxon>
        <taxon>Fungi</taxon>
        <taxon>Dikarya</taxon>
        <taxon>Ascomycota</taxon>
        <taxon>Pezizomycotina</taxon>
        <taxon>Eurotiomycetes</taxon>
        <taxon>Eurotiomycetidae</taxon>
        <taxon>Eurotiales</taxon>
        <taxon>Aspergillaceae</taxon>
        <taxon>Aspergillus</taxon>
        <taxon>Aspergillus subgen. Circumdati</taxon>
    </lineage>
</organism>
<gene>
    <name evidence="6" type="ORF">RIB2604_03800050</name>
</gene>
<protein>
    <submittedName>
        <fullName evidence="6">MFS sugar transporter</fullName>
    </submittedName>
</protein>
<evidence type="ECO:0000313" key="7">
    <source>
        <dbReference type="Proteomes" id="UP000075230"/>
    </source>
</evidence>
<keyword evidence="6" id="KW-0762">Sugar transport</keyword>
<dbReference type="GO" id="GO:0022857">
    <property type="term" value="F:transmembrane transporter activity"/>
    <property type="evidence" value="ECO:0007669"/>
    <property type="project" value="InterPro"/>
</dbReference>
<sequence length="85" mass="9011">MLIAPIGTLTIDKAGRRKLLLIAFGGMDICMAVMAGCISQPSNTTAVHTAPVSAARDMRKHGRLQGAHGGLQVEEKATEEHMEVV</sequence>
<evidence type="ECO:0000313" key="6">
    <source>
        <dbReference type="EMBL" id="GAT31013.1"/>
    </source>
</evidence>
<name>A0A146G279_ASPKA</name>
<dbReference type="InterPro" id="IPR005828">
    <property type="entry name" value="MFS_sugar_transport-like"/>
</dbReference>
<reference evidence="7" key="2">
    <citation type="submission" date="2016-02" db="EMBL/GenBank/DDBJ databases">
        <title>Genome sequencing of Aspergillus luchuensis NBRC 4314.</title>
        <authorList>
            <person name="Yamada O."/>
        </authorList>
    </citation>
    <scope>NUCLEOTIDE SEQUENCE [LARGE SCALE GENOMIC DNA]</scope>
    <source>
        <strain evidence="7">RIB 2604</strain>
    </source>
</reference>
<comment type="subcellular location">
    <subcellularLocation>
        <location evidence="1">Membrane</location>
    </subcellularLocation>
</comment>
<evidence type="ECO:0000256" key="3">
    <source>
        <dbReference type="ARBA" id="ARBA00022989"/>
    </source>
</evidence>
<evidence type="ECO:0000256" key="1">
    <source>
        <dbReference type="ARBA" id="ARBA00004370"/>
    </source>
</evidence>
<dbReference type="InterPro" id="IPR036259">
    <property type="entry name" value="MFS_trans_sf"/>
</dbReference>
<proteinExistence type="predicted"/>
<keyword evidence="4" id="KW-0472">Membrane</keyword>
<dbReference type="Gene3D" id="1.20.1250.20">
    <property type="entry name" value="MFS general substrate transporter like domains"/>
    <property type="match status" value="1"/>
</dbReference>
<dbReference type="GO" id="GO:0016020">
    <property type="term" value="C:membrane"/>
    <property type="evidence" value="ECO:0007669"/>
    <property type="project" value="UniProtKB-SubCell"/>
</dbReference>
<keyword evidence="2" id="KW-0812">Transmembrane</keyword>
<dbReference type="AlphaFoldDB" id="A0A146G279"/>
<dbReference type="Pfam" id="PF00083">
    <property type="entry name" value="Sugar_tr"/>
    <property type="match status" value="1"/>
</dbReference>
<feature type="compositionally biased region" description="Basic and acidic residues" evidence="5">
    <location>
        <begin position="73"/>
        <end position="85"/>
    </location>
</feature>